<evidence type="ECO:0000256" key="1">
    <source>
        <dbReference type="ARBA" id="ARBA00006206"/>
    </source>
</evidence>
<dbReference type="RefSeq" id="WP_110812909.1">
    <property type="nucleotide sequence ID" value="NZ_QJTE01000001.1"/>
</dbReference>
<organism evidence="4 5">
    <name type="scientific">Pseudoroseicyclus aestuarii</name>
    <dbReference type="NCBI Taxonomy" id="1795041"/>
    <lineage>
        <taxon>Bacteria</taxon>
        <taxon>Pseudomonadati</taxon>
        <taxon>Pseudomonadota</taxon>
        <taxon>Alphaproteobacteria</taxon>
        <taxon>Rhodobacterales</taxon>
        <taxon>Paracoccaceae</taxon>
        <taxon>Pseudoroseicyclus</taxon>
    </lineage>
</organism>
<comment type="caution">
    <text evidence="4">The sequence shown here is derived from an EMBL/GenBank/DDBJ whole genome shotgun (WGS) entry which is preliminary data.</text>
</comment>
<evidence type="ECO:0000313" key="5">
    <source>
        <dbReference type="Proteomes" id="UP000248311"/>
    </source>
</evidence>
<dbReference type="PANTHER" id="PTHR10091">
    <property type="entry name" value="ALDOSE-1-EPIMERASE"/>
    <property type="match status" value="1"/>
</dbReference>
<dbReference type="GO" id="GO:0033499">
    <property type="term" value="P:galactose catabolic process via UDP-galactose, Leloir pathway"/>
    <property type="evidence" value="ECO:0007669"/>
    <property type="project" value="TreeGrafter"/>
</dbReference>
<evidence type="ECO:0000256" key="2">
    <source>
        <dbReference type="ARBA" id="ARBA00023235"/>
    </source>
</evidence>
<dbReference type="Pfam" id="PF01263">
    <property type="entry name" value="Aldose_epim"/>
    <property type="match status" value="1"/>
</dbReference>
<name>A0A318TC71_9RHOB</name>
<dbReference type="GO" id="GO:0030246">
    <property type="term" value="F:carbohydrate binding"/>
    <property type="evidence" value="ECO:0007669"/>
    <property type="project" value="InterPro"/>
</dbReference>
<keyword evidence="2" id="KW-0413">Isomerase</keyword>
<dbReference type="PANTHER" id="PTHR10091:SF49">
    <property type="entry name" value="ALDOSE 1-EPIMERASE"/>
    <property type="match status" value="1"/>
</dbReference>
<dbReference type="Gene3D" id="2.70.98.10">
    <property type="match status" value="1"/>
</dbReference>
<dbReference type="OrthoDB" id="9779408at2"/>
<dbReference type="InterPro" id="IPR008183">
    <property type="entry name" value="Aldose_1/G6P_1-epimerase"/>
</dbReference>
<protein>
    <submittedName>
        <fullName evidence="4">Aldose 1-epimerase</fullName>
    </submittedName>
</protein>
<sequence length="321" mass="34427">MSTPFATDSRGESVEAVTLTGHGLTATLLTRGSVLQSLRLEGVGHDLTLGSDNIADYEGAMGYFGAIVGPVANRLSGARVEIAGTEYRFEANHINSLLHGGRQGTWSRNWQVAEEADDAATLVLDLPDGIDGFPGNRRITARWSLQADATLRLELEAVSDAETLFNLANHSYWCLDGSHSVTDHRLTVHADSYTPTDDEVLPTGEIAPVEGGDYDFRAGKRVVPGAPPLDHNFCTASAEVELREVAMLEAGGVTLRMASTAPGLQVFDGRNTDAAGLPTYAGLAIEAQLWPDAPSHPEFPSIALRPGETFRQVTEWRFAKG</sequence>
<evidence type="ECO:0000256" key="3">
    <source>
        <dbReference type="ARBA" id="ARBA00023277"/>
    </source>
</evidence>
<keyword evidence="5" id="KW-1185">Reference proteome</keyword>
<gene>
    <name evidence="4" type="ORF">DFP88_101572</name>
</gene>
<dbReference type="InterPro" id="IPR011013">
    <property type="entry name" value="Gal_mutarotase_sf_dom"/>
</dbReference>
<evidence type="ECO:0000313" key="4">
    <source>
        <dbReference type="EMBL" id="PYE85898.1"/>
    </source>
</evidence>
<dbReference type="AlphaFoldDB" id="A0A318TC71"/>
<dbReference type="InterPro" id="IPR047215">
    <property type="entry name" value="Galactose_mutarotase-like"/>
</dbReference>
<reference evidence="4 5" key="1">
    <citation type="submission" date="2018-06" db="EMBL/GenBank/DDBJ databases">
        <title>Genomic Encyclopedia of Type Strains, Phase III (KMG-III): the genomes of soil and plant-associated and newly described type strains.</title>
        <authorList>
            <person name="Whitman W."/>
        </authorList>
    </citation>
    <scope>NUCLEOTIDE SEQUENCE [LARGE SCALE GENOMIC DNA]</scope>
    <source>
        <strain evidence="4 5">CECT 9025</strain>
    </source>
</reference>
<dbReference type="GO" id="GO:0004034">
    <property type="term" value="F:aldose 1-epimerase activity"/>
    <property type="evidence" value="ECO:0007669"/>
    <property type="project" value="TreeGrafter"/>
</dbReference>
<dbReference type="SUPFAM" id="SSF74650">
    <property type="entry name" value="Galactose mutarotase-like"/>
    <property type="match status" value="1"/>
</dbReference>
<dbReference type="GO" id="GO:0006006">
    <property type="term" value="P:glucose metabolic process"/>
    <property type="evidence" value="ECO:0007669"/>
    <property type="project" value="TreeGrafter"/>
</dbReference>
<keyword evidence="3" id="KW-0119">Carbohydrate metabolism</keyword>
<dbReference type="CDD" id="cd09019">
    <property type="entry name" value="galactose_mutarotase_like"/>
    <property type="match status" value="1"/>
</dbReference>
<comment type="similarity">
    <text evidence="1">Belongs to the aldose epimerase family.</text>
</comment>
<proteinExistence type="inferred from homology"/>
<dbReference type="InterPro" id="IPR014718">
    <property type="entry name" value="GH-type_carb-bd"/>
</dbReference>
<dbReference type="EMBL" id="QJTE01000001">
    <property type="protein sequence ID" value="PYE85898.1"/>
    <property type="molecule type" value="Genomic_DNA"/>
</dbReference>
<accession>A0A318TC71</accession>
<dbReference type="Proteomes" id="UP000248311">
    <property type="component" value="Unassembled WGS sequence"/>
</dbReference>